<name>A0A559KK29_9MOLU</name>
<keyword evidence="4" id="KW-1185">Reference proteome</keyword>
<evidence type="ECO:0000259" key="2">
    <source>
        <dbReference type="Pfam" id="PF01029"/>
    </source>
</evidence>
<dbReference type="InterPro" id="IPR006027">
    <property type="entry name" value="NusB_RsmB_TIM44"/>
</dbReference>
<feature type="domain" description="NusB/RsmB/TIM44" evidence="2">
    <location>
        <begin position="41"/>
        <end position="106"/>
    </location>
</feature>
<evidence type="ECO:0000256" key="1">
    <source>
        <dbReference type="ARBA" id="ARBA00022884"/>
    </source>
</evidence>
<dbReference type="Proteomes" id="UP000320078">
    <property type="component" value="Unassembled WGS sequence"/>
</dbReference>
<dbReference type="InterPro" id="IPR035926">
    <property type="entry name" value="NusB-like_sf"/>
</dbReference>
<protein>
    <submittedName>
        <fullName evidence="3">Transcription antitermination factor</fullName>
    </submittedName>
</protein>
<dbReference type="Gene3D" id="1.10.940.10">
    <property type="entry name" value="NusB-like"/>
    <property type="match status" value="1"/>
</dbReference>
<reference evidence="3 4" key="1">
    <citation type="submission" date="2019-06" db="EMBL/GenBank/DDBJ databases">
        <title>Draft Genome Sequence of Candidatus Phytoplasma pini-Related Strain MDPP: A Resource for Comparative Genomics of Gymnosperm-infecting Phytoplasmas.</title>
        <authorList>
            <person name="Cai W."/>
            <person name="Costanzo S."/>
            <person name="Shao J."/>
            <person name="Zhao Y."/>
            <person name="Davis R."/>
        </authorList>
    </citation>
    <scope>NUCLEOTIDE SEQUENCE [LARGE SCALE GENOMIC DNA]</scope>
    <source>
        <strain evidence="3 4">MDPP</strain>
    </source>
</reference>
<gene>
    <name evidence="3" type="primary">nusB</name>
    <name evidence="3" type="ORF">MDPP_0074</name>
</gene>
<dbReference type="RefSeq" id="WP_144658225.1">
    <property type="nucleotide sequence ID" value="NZ_VIAE01000001.1"/>
</dbReference>
<dbReference type="AlphaFoldDB" id="A0A559KK29"/>
<comment type="caution">
    <text evidence="3">The sequence shown here is derived from an EMBL/GenBank/DDBJ whole genome shotgun (WGS) entry which is preliminary data.</text>
</comment>
<proteinExistence type="predicted"/>
<sequence>MWPIKIKKKLKEDIIQSLYQYDFYQEELKKYNSNVPENIPLFQYIIDNISIIDRIIEKNLYNYQINRLNKVDKAIIRLATLELLEKKVSYRIIINEAIELTRKFTCLEENKQCKFNNKLLQLIYEDIRDNNYIKKTSF</sequence>
<evidence type="ECO:0000313" key="3">
    <source>
        <dbReference type="EMBL" id="TVY12458.1"/>
    </source>
</evidence>
<dbReference type="EMBL" id="VIAE01000001">
    <property type="protein sequence ID" value="TVY12458.1"/>
    <property type="molecule type" value="Genomic_DNA"/>
</dbReference>
<dbReference type="GO" id="GO:0006355">
    <property type="term" value="P:regulation of DNA-templated transcription"/>
    <property type="evidence" value="ECO:0007669"/>
    <property type="project" value="InterPro"/>
</dbReference>
<dbReference type="SUPFAM" id="SSF48013">
    <property type="entry name" value="NusB-like"/>
    <property type="match status" value="1"/>
</dbReference>
<accession>A0A559KK29</accession>
<dbReference type="Pfam" id="PF01029">
    <property type="entry name" value="NusB"/>
    <property type="match status" value="1"/>
</dbReference>
<evidence type="ECO:0000313" key="4">
    <source>
        <dbReference type="Proteomes" id="UP000320078"/>
    </source>
</evidence>
<keyword evidence="1" id="KW-0694">RNA-binding</keyword>
<dbReference type="GO" id="GO:0003723">
    <property type="term" value="F:RNA binding"/>
    <property type="evidence" value="ECO:0007669"/>
    <property type="project" value="UniProtKB-KW"/>
</dbReference>
<organism evidence="3 4">
    <name type="scientific">Candidatus Phytoplasma pini</name>
    <dbReference type="NCBI Taxonomy" id="267362"/>
    <lineage>
        <taxon>Bacteria</taxon>
        <taxon>Bacillati</taxon>
        <taxon>Mycoplasmatota</taxon>
        <taxon>Mollicutes</taxon>
        <taxon>Acholeplasmatales</taxon>
        <taxon>Acholeplasmataceae</taxon>
        <taxon>Candidatus Phytoplasma</taxon>
    </lineage>
</organism>
<dbReference type="OrthoDB" id="384730at2"/>